<dbReference type="STRING" id="935791.I3EDX6"/>
<dbReference type="FunCoup" id="I3EDX6">
    <property type="interactions" value="206"/>
</dbReference>
<comment type="similarity">
    <text evidence="1 2">Belongs to the histone H2A family.</text>
</comment>
<dbReference type="PRINTS" id="PR00620">
    <property type="entry name" value="HISTONEH2A"/>
</dbReference>
<feature type="compositionally biased region" description="Basic and acidic residues" evidence="3">
    <location>
        <begin position="1"/>
        <end position="12"/>
    </location>
</feature>
<keyword evidence="2" id="KW-0539">Nucleus</keyword>
<dbReference type="Pfam" id="PF00125">
    <property type="entry name" value="Histone"/>
    <property type="match status" value="1"/>
</dbReference>
<dbReference type="InterPro" id="IPR009072">
    <property type="entry name" value="Histone-fold"/>
</dbReference>
<sequence>MVVGKGKKDPASAKKVNQTKPVFKTAQLHRMVRDKSKMRVSHKAIIAIGSVTEYTLGEIIEASKLICDEENKRKIVSRHLAIAIRKDEELYSLGRNWLIKEGGVCPNMEKKEKKKEEV</sequence>
<dbReference type="VEuPathDB" id="MicrosporidiaDB:NEQG_02304"/>
<accession>I3EDX6</accession>
<proteinExistence type="inferred from homology"/>
<dbReference type="HOGENOM" id="CLU_062828_3_2_1"/>
<keyword evidence="6" id="KW-1185">Reference proteome</keyword>
<evidence type="ECO:0000313" key="6">
    <source>
        <dbReference type="Proteomes" id="UP000002872"/>
    </source>
</evidence>
<dbReference type="GO" id="GO:0046982">
    <property type="term" value="F:protein heterodimerization activity"/>
    <property type="evidence" value="ECO:0007669"/>
    <property type="project" value="InterPro"/>
</dbReference>
<protein>
    <recommendedName>
        <fullName evidence="2">Histone H2A</fullName>
    </recommendedName>
</protein>
<reference evidence="5" key="1">
    <citation type="submission" date="2011-01" db="EMBL/GenBank/DDBJ databases">
        <title>The Genome Sequence of Nematocida parisii strain ERTm3.</title>
        <authorList>
            <consortium name="The Broad Institute Genome Sequencing Platform"/>
            <consortium name="The Broad Institute Genome Sequencing Center for Infectious Disease"/>
            <person name="Cuomo C."/>
            <person name="Troemel E."/>
            <person name="Young S.K."/>
            <person name="Zeng Q."/>
            <person name="Gargeya S."/>
            <person name="Fitzgerald M."/>
            <person name="Haas B."/>
            <person name="Abouelleil A."/>
            <person name="Alvarado L."/>
            <person name="Arachchi H.M."/>
            <person name="Berlin A."/>
            <person name="Chapman S.B."/>
            <person name="Gearin G."/>
            <person name="Goldberg J."/>
            <person name="Griggs A."/>
            <person name="Gujja S."/>
            <person name="Hansen M."/>
            <person name="Heiman D."/>
            <person name="Howarth C."/>
            <person name="Larimer J."/>
            <person name="Lui A."/>
            <person name="MacDonald P.J.P."/>
            <person name="McCowen C."/>
            <person name="Montmayeur A."/>
            <person name="Murphy C."/>
            <person name="Neiman D."/>
            <person name="Pearson M."/>
            <person name="Priest M."/>
            <person name="Roberts A."/>
            <person name="Saif S."/>
            <person name="Shea T."/>
            <person name="Sisk P."/>
            <person name="Stolte C."/>
            <person name="Sykes S."/>
            <person name="Wortman J."/>
            <person name="Nusbaum C."/>
            <person name="Birren B."/>
        </authorList>
    </citation>
    <scope>NUCLEOTIDE SEQUENCE</scope>
    <source>
        <strain evidence="5">ERTm3</strain>
    </source>
</reference>
<comment type="subcellular location">
    <subcellularLocation>
        <location evidence="2">Nucleus</location>
    </subcellularLocation>
</comment>
<dbReference type="InterPro" id="IPR007125">
    <property type="entry name" value="H2A/H2B/H3"/>
</dbReference>
<dbReference type="Proteomes" id="UP000002872">
    <property type="component" value="Unassembled WGS sequence"/>
</dbReference>
<keyword evidence="2" id="KW-0544">Nucleosome core</keyword>
<comment type="subunit">
    <text evidence="2">The nucleosome is a histone octamer containing two molecules each of H2A, H2B, H3 and H4 assembled in one H3-H4 heterotetramer and two H2A-H2B heterodimers. The octamer wraps approximately 147 bp of DNA.</text>
</comment>
<dbReference type="GO" id="GO:0030527">
    <property type="term" value="F:structural constituent of chromatin"/>
    <property type="evidence" value="ECO:0007669"/>
    <property type="project" value="InterPro"/>
</dbReference>
<dbReference type="EMBL" id="GL870882">
    <property type="protein sequence ID" value="EIJ87423.1"/>
    <property type="molecule type" value="Genomic_DNA"/>
</dbReference>
<dbReference type="InterPro" id="IPR002119">
    <property type="entry name" value="Histone_H2A"/>
</dbReference>
<dbReference type="GO" id="GO:0003677">
    <property type="term" value="F:DNA binding"/>
    <property type="evidence" value="ECO:0007669"/>
    <property type="project" value="UniProtKB-KW"/>
</dbReference>
<dbReference type="InParanoid" id="I3EDX6"/>
<keyword evidence="2" id="KW-0238">DNA-binding</keyword>
<keyword evidence="2" id="KW-0158">Chromosome</keyword>
<dbReference type="Gene3D" id="1.10.20.10">
    <property type="entry name" value="Histone, subunit A"/>
    <property type="match status" value="1"/>
</dbReference>
<dbReference type="SUPFAM" id="SSF47113">
    <property type="entry name" value="Histone-fold"/>
    <property type="match status" value="1"/>
</dbReference>
<evidence type="ECO:0000256" key="1">
    <source>
        <dbReference type="ARBA" id="ARBA00010691"/>
    </source>
</evidence>
<evidence type="ECO:0000313" key="5">
    <source>
        <dbReference type="EMBL" id="EIJ87423.1"/>
    </source>
</evidence>
<gene>
    <name evidence="5" type="ORF">NEQG_02304</name>
</gene>
<evidence type="ECO:0000256" key="3">
    <source>
        <dbReference type="SAM" id="MobiDB-lite"/>
    </source>
</evidence>
<dbReference type="OrthoDB" id="9421954at2759"/>
<dbReference type="OMA" id="NYCERIG"/>
<dbReference type="GO" id="GO:0005634">
    <property type="term" value="C:nucleus"/>
    <property type="evidence" value="ECO:0007669"/>
    <property type="project" value="UniProtKB-SubCell"/>
</dbReference>
<organism evidence="5 6">
    <name type="scientific">Nematocida parisii (strain ERTm3)</name>
    <name type="common">Nematode killer fungus</name>
    <dbReference type="NCBI Taxonomy" id="935791"/>
    <lineage>
        <taxon>Eukaryota</taxon>
        <taxon>Fungi</taxon>
        <taxon>Fungi incertae sedis</taxon>
        <taxon>Microsporidia</taxon>
        <taxon>Nematocida</taxon>
    </lineage>
</organism>
<evidence type="ECO:0000259" key="4">
    <source>
        <dbReference type="Pfam" id="PF00125"/>
    </source>
</evidence>
<dbReference type="AlphaFoldDB" id="I3EDX6"/>
<evidence type="ECO:0000256" key="2">
    <source>
        <dbReference type="RuleBase" id="RU003767"/>
    </source>
</evidence>
<dbReference type="SMART" id="SM00414">
    <property type="entry name" value="H2A"/>
    <property type="match status" value="1"/>
</dbReference>
<name>I3EDX6_NEMP3</name>
<feature type="region of interest" description="Disordered" evidence="3">
    <location>
        <begin position="1"/>
        <end position="20"/>
    </location>
</feature>
<dbReference type="GO" id="GO:0000786">
    <property type="term" value="C:nucleosome"/>
    <property type="evidence" value="ECO:0007669"/>
    <property type="project" value="UniProtKB-KW"/>
</dbReference>
<feature type="domain" description="Core Histone H2A/H2B/H3" evidence="4">
    <location>
        <begin position="12"/>
        <end position="86"/>
    </location>
</feature>
<dbReference type="PANTHER" id="PTHR23430">
    <property type="entry name" value="HISTONE H2A"/>
    <property type="match status" value="1"/>
</dbReference>